<accession>A0A1X0NHG1</accession>
<dbReference type="RefSeq" id="XP_028878182.1">
    <property type="nucleotide sequence ID" value="XM_029030524.1"/>
</dbReference>
<comment type="caution">
    <text evidence="2">The sequence shown here is derived from an EMBL/GenBank/DDBJ whole genome shotgun (WGS) entry which is preliminary data.</text>
</comment>
<dbReference type="Proteomes" id="UP000192257">
    <property type="component" value="Unassembled WGS sequence"/>
</dbReference>
<dbReference type="VEuPathDB" id="TriTrypDB:TM35_000491220"/>
<feature type="compositionally biased region" description="Polar residues" evidence="1">
    <location>
        <begin position="34"/>
        <end position="46"/>
    </location>
</feature>
<dbReference type="GeneID" id="39990304"/>
<evidence type="ECO:0000256" key="1">
    <source>
        <dbReference type="SAM" id="MobiDB-lite"/>
    </source>
</evidence>
<feature type="region of interest" description="Disordered" evidence="1">
    <location>
        <begin position="23"/>
        <end position="64"/>
    </location>
</feature>
<dbReference type="AlphaFoldDB" id="A0A1X0NHG1"/>
<dbReference type="EMBL" id="NBCO01000049">
    <property type="protein sequence ID" value="ORC84116.1"/>
    <property type="molecule type" value="Genomic_DNA"/>
</dbReference>
<organism evidence="2 3">
    <name type="scientific">Trypanosoma theileri</name>
    <dbReference type="NCBI Taxonomy" id="67003"/>
    <lineage>
        <taxon>Eukaryota</taxon>
        <taxon>Discoba</taxon>
        <taxon>Euglenozoa</taxon>
        <taxon>Kinetoplastea</taxon>
        <taxon>Metakinetoplastina</taxon>
        <taxon>Trypanosomatida</taxon>
        <taxon>Trypanosomatidae</taxon>
        <taxon>Trypanosoma</taxon>
    </lineage>
</organism>
<dbReference type="OrthoDB" id="252820at2759"/>
<gene>
    <name evidence="2" type="ORF">TM35_000491220</name>
</gene>
<name>A0A1X0NHG1_9TRYP</name>
<reference evidence="2 3" key="1">
    <citation type="submission" date="2017-03" db="EMBL/GenBank/DDBJ databases">
        <title>An alternative strategy for trypanosome survival in the mammalian bloodstream revealed through genome and transcriptome analysis of the ubiquitous bovine parasite Trypanosoma (Megatrypanum) theileri.</title>
        <authorList>
            <person name="Kelly S."/>
            <person name="Ivens A."/>
            <person name="Mott A."/>
            <person name="O'Neill E."/>
            <person name="Emms D."/>
            <person name="Macleod O."/>
            <person name="Voorheis P."/>
            <person name="Matthews J."/>
            <person name="Matthews K."/>
            <person name="Carrington M."/>
        </authorList>
    </citation>
    <scope>NUCLEOTIDE SEQUENCE [LARGE SCALE GENOMIC DNA]</scope>
    <source>
        <strain evidence="2">Edinburgh</strain>
    </source>
</reference>
<proteinExistence type="predicted"/>
<evidence type="ECO:0000313" key="2">
    <source>
        <dbReference type="EMBL" id="ORC84116.1"/>
    </source>
</evidence>
<feature type="compositionally biased region" description="Low complexity" evidence="1">
    <location>
        <begin position="47"/>
        <end position="57"/>
    </location>
</feature>
<evidence type="ECO:0000313" key="3">
    <source>
        <dbReference type="Proteomes" id="UP000192257"/>
    </source>
</evidence>
<feature type="region of interest" description="Disordered" evidence="1">
    <location>
        <begin position="158"/>
        <end position="195"/>
    </location>
</feature>
<keyword evidence="3" id="KW-1185">Reference proteome</keyword>
<protein>
    <submittedName>
        <fullName evidence="2">Uncharacterized protein</fullName>
    </submittedName>
</protein>
<sequence>MTMMMNSQQEEQQYRIMRLNRKPAVGPSHHSIPYNDTASSPTPTYLNNNNNNDNNNNSSAHTTPTLQYCTSRVGFVNSRETPHTGRAVFKGIRATTVHIERGSARVQDEPFLLFAGRRPAPSGVSTAMQQHVHLFHDPVKSNATTITRTTTTITTTTTTTTTTRRGERETSSIFTSPSKSEVLGMNSRRTPNNSGSVNYCREARLAMLRGNGPLW</sequence>